<evidence type="ECO:0000256" key="5">
    <source>
        <dbReference type="ARBA" id="ARBA00023136"/>
    </source>
</evidence>
<dbReference type="EMBL" id="LJTC01000007">
    <property type="protein sequence ID" value="KPM83255.1"/>
    <property type="molecule type" value="Genomic_DNA"/>
</dbReference>
<feature type="transmembrane region" description="Helical" evidence="6">
    <location>
        <begin position="85"/>
        <end position="104"/>
    </location>
</feature>
<comment type="caution">
    <text evidence="8">The sequence shown here is derived from an EMBL/GenBank/DDBJ whole genome shotgun (WGS) entry which is preliminary data.</text>
</comment>
<dbReference type="PATRIC" id="fig|570156.3.peg.3376"/>
<feature type="transmembrane region" description="Helical" evidence="6">
    <location>
        <begin position="135"/>
        <end position="158"/>
    </location>
</feature>
<dbReference type="Proteomes" id="UP000050378">
    <property type="component" value="Unassembled WGS sequence"/>
</dbReference>
<proteinExistence type="inferred from homology"/>
<name>A0A0P7E735_9GAMM</name>
<keyword evidence="4 6" id="KW-1133">Transmembrane helix</keyword>
<evidence type="ECO:0000256" key="4">
    <source>
        <dbReference type="ARBA" id="ARBA00022989"/>
    </source>
</evidence>
<sequence>MNILFAMIPAFLWGTTYAVTKYATPDWPPLLLGALRALPAGLLLLLLKPSLPTRSQWPSLLTLGAVNIALFFAFIFIMAVNLPAAIAGVGMVSVPVVALIYAWLTKGQRPAKIQAFCAMALVVLAWLLFDPAHVSLNVLGVAALFGALLTIVIGSTLVQSLSVHIHWWVVLTWQLIIGGTILLLAAFIDGSLLHPEQYQVVFEPISALQYSALFWLIVPNTAIAYILYVWLLGRMTVAEFSFGTIANPIAGIVCAVLLINEQYQDWQYLLMFMMIVFSVLPQMLKLRLFKLQKT</sequence>
<feature type="transmembrane region" description="Helical" evidence="6">
    <location>
        <begin position="28"/>
        <end position="47"/>
    </location>
</feature>
<protein>
    <submittedName>
        <fullName evidence="8">Multidrug transporter</fullName>
    </submittedName>
</protein>
<dbReference type="GO" id="GO:0016020">
    <property type="term" value="C:membrane"/>
    <property type="evidence" value="ECO:0007669"/>
    <property type="project" value="UniProtKB-SubCell"/>
</dbReference>
<evidence type="ECO:0000259" key="7">
    <source>
        <dbReference type="Pfam" id="PF00892"/>
    </source>
</evidence>
<accession>A0A0P7E735</accession>
<gene>
    <name evidence="8" type="ORF">AOG27_11440</name>
</gene>
<comment type="subcellular location">
    <subcellularLocation>
        <location evidence="1">Membrane</location>
        <topology evidence="1">Multi-pass membrane protein</topology>
    </subcellularLocation>
</comment>
<evidence type="ECO:0000313" key="9">
    <source>
        <dbReference type="Proteomes" id="UP000050378"/>
    </source>
</evidence>
<comment type="similarity">
    <text evidence="2">Belongs to the EamA transporter family.</text>
</comment>
<feature type="transmembrane region" description="Helical" evidence="6">
    <location>
        <begin position="165"/>
        <end position="188"/>
    </location>
</feature>
<feature type="transmembrane region" description="Helical" evidence="6">
    <location>
        <begin position="208"/>
        <end position="233"/>
    </location>
</feature>
<dbReference type="RefSeq" id="WP_054553152.1">
    <property type="nucleotide sequence ID" value="NZ_LJTC01000007.1"/>
</dbReference>
<keyword evidence="5 6" id="KW-0472">Membrane</keyword>
<organism evidence="8 9">
    <name type="scientific">Pseudoalteromonas lipolytica</name>
    <dbReference type="NCBI Taxonomy" id="570156"/>
    <lineage>
        <taxon>Bacteria</taxon>
        <taxon>Pseudomonadati</taxon>
        <taxon>Pseudomonadota</taxon>
        <taxon>Gammaproteobacteria</taxon>
        <taxon>Alteromonadales</taxon>
        <taxon>Pseudoalteromonadaceae</taxon>
        <taxon>Pseudoalteromonas</taxon>
    </lineage>
</organism>
<feature type="transmembrane region" description="Helical" evidence="6">
    <location>
        <begin position="59"/>
        <end position="79"/>
    </location>
</feature>
<dbReference type="AlphaFoldDB" id="A0A0P7E735"/>
<evidence type="ECO:0000256" key="3">
    <source>
        <dbReference type="ARBA" id="ARBA00022692"/>
    </source>
</evidence>
<dbReference type="STRING" id="570156.AOG27_11440"/>
<dbReference type="SUPFAM" id="SSF103481">
    <property type="entry name" value="Multidrug resistance efflux transporter EmrE"/>
    <property type="match status" value="1"/>
</dbReference>
<dbReference type="PANTHER" id="PTHR32322:SF2">
    <property type="entry name" value="EAMA DOMAIN-CONTAINING PROTEIN"/>
    <property type="match status" value="1"/>
</dbReference>
<evidence type="ECO:0000313" key="8">
    <source>
        <dbReference type="EMBL" id="KPM83255.1"/>
    </source>
</evidence>
<keyword evidence="3 6" id="KW-0812">Transmembrane</keyword>
<dbReference type="OrthoDB" id="5430053at2"/>
<dbReference type="PANTHER" id="PTHR32322">
    <property type="entry name" value="INNER MEMBRANE TRANSPORTER"/>
    <property type="match status" value="1"/>
</dbReference>
<dbReference type="InterPro" id="IPR037185">
    <property type="entry name" value="EmrE-like"/>
</dbReference>
<evidence type="ECO:0000256" key="2">
    <source>
        <dbReference type="ARBA" id="ARBA00007362"/>
    </source>
</evidence>
<reference evidence="8 9" key="1">
    <citation type="submission" date="2015-09" db="EMBL/GenBank/DDBJ databases">
        <title>Draft Genome Sequence of Pseudoalteromonas lipolytica UCD-48B.</title>
        <authorList>
            <person name="Krusor M."/>
            <person name="Coil D.A."/>
            <person name="Lang J.M."/>
            <person name="Eisen J.A."/>
            <person name="Alexiev A."/>
        </authorList>
    </citation>
    <scope>NUCLEOTIDE SEQUENCE [LARGE SCALE GENOMIC DNA]</scope>
    <source>
        <strain evidence="8 9">UCD-48B</strain>
    </source>
</reference>
<dbReference type="Pfam" id="PF00892">
    <property type="entry name" value="EamA"/>
    <property type="match status" value="1"/>
</dbReference>
<evidence type="ECO:0000256" key="1">
    <source>
        <dbReference type="ARBA" id="ARBA00004141"/>
    </source>
</evidence>
<feature type="transmembrane region" description="Helical" evidence="6">
    <location>
        <begin position="111"/>
        <end position="129"/>
    </location>
</feature>
<feature type="transmembrane region" description="Helical" evidence="6">
    <location>
        <begin position="240"/>
        <end position="260"/>
    </location>
</feature>
<feature type="transmembrane region" description="Helical" evidence="6">
    <location>
        <begin position="266"/>
        <end position="284"/>
    </location>
</feature>
<dbReference type="InterPro" id="IPR050638">
    <property type="entry name" value="AA-Vitamin_Transporters"/>
</dbReference>
<feature type="domain" description="EamA" evidence="7">
    <location>
        <begin position="3"/>
        <end position="126"/>
    </location>
</feature>
<evidence type="ECO:0000256" key="6">
    <source>
        <dbReference type="SAM" id="Phobius"/>
    </source>
</evidence>
<dbReference type="InterPro" id="IPR000620">
    <property type="entry name" value="EamA_dom"/>
</dbReference>